<feature type="binding site" evidence="11">
    <location>
        <begin position="326"/>
        <end position="330"/>
    </location>
    <ligand>
        <name>substrate</name>
    </ligand>
</feature>
<evidence type="ECO:0000256" key="1">
    <source>
        <dbReference type="ARBA" id="ARBA00004793"/>
    </source>
</evidence>
<dbReference type="NCBIfam" id="TIGR01346">
    <property type="entry name" value="isocit_lyase"/>
    <property type="match status" value="1"/>
</dbReference>
<keyword evidence="5" id="KW-0329">Glyoxylate bypass</keyword>
<evidence type="ECO:0000256" key="11">
    <source>
        <dbReference type="PIRSR" id="PIRSR001362-2"/>
    </source>
</evidence>
<evidence type="ECO:0000256" key="4">
    <source>
        <dbReference type="ARBA" id="ARBA00012909"/>
    </source>
</evidence>
<dbReference type="CDD" id="cd00377">
    <property type="entry name" value="ICL_PEPM"/>
    <property type="match status" value="1"/>
</dbReference>
<dbReference type="RefSeq" id="WP_121160090.1">
    <property type="nucleotide sequence ID" value="NZ_RBKT01000001.1"/>
</dbReference>
<evidence type="ECO:0000256" key="9">
    <source>
        <dbReference type="NCBIfam" id="TIGR01346"/>
    </source>
</evidence>
<dbReference type="InterPro" id="IPR015813">
    <property type="entry name" value="Pyrv/PenolPyrv_kinase-like_dom"/>
</dbReference>
<dbReference type="AlphaFoldDB" id="A0A495JSR6"/>
<dbReference type="PANTHER" id="PTHR21631">
    <property type="entry name" value="ISOCITRATE LYASE/MALATE SYNTHASE"/>
    <property type="match status" value="1"/>
</dbReference>
<dbReference type="GO" id="GO:0046872">
    <property type="term" value="F:metal ion binding"/>
    <property type="evidence" value="ECO:0007669"/>
    <property type="project" value="UniProtKB-KW"/>
</dbReference>
<dbReference type="GO" id="GO:0006097">
    <property type="term" value="P:glyoxylate cycle"/>
    <property type="evidence" value="ECO:0007669"/>
    <property type="project" value="UniProtKB-KW"/>
</dbReference>
<dbReference type="EC" id="4.1.3.1" evidence="4 9"/>
<dbReference type="PROSITE" id="PS00161">
    <property type="entry name" value="ISOCITRATE_LYASE"/>
    <property type="match status" value="1"/>
</dbReference>
<comment type="similarity">
    <text evidence="2">Belongs to the isocitrate lyase/PEP mutase superfamily. Isocitrate lyase family.</text>
</comment>
<feature type="binding site" evidence="11">
    <location>
        <position position="241"/>
    </location>
    <ligand>
        <name>substrate</name>
    </ligand>
</feature>
<evidence type="ECO:0000313" key="13">
    <source>
        <dbReference type="EMBL" id="RKR92026.1"/>
    </source>
</evidence>
<evidence type="ECO:0000256" key="2">
    <source>
        <dbReference type="ARBA" id="ARBA00005704"/>
    </source>
</evidence>
<organism evidence="13 14">
    <name type="scientific">Micromonospora pisi</name>
    <dbReference type="NCBI Taxonomy" id="589240"/>
    <lineage>
        <taxon>Bacteria</taxon>
        <taxon>Bacillati</taxon>
        <taxon>Actinomycetota</taxon>
        <taxon>Actinomycetes</taxon>
        <taxon>Micromonosporales</taxon>
        <taxon>Micromonosporaceae</taxon>
        <taxon>Micromonospora</taxon>
    </lineage>
</organism>
<evidence type="ECO:0000256" key="10">
    <source>
        <dbReference type="PIRSR" id="PIRSR001362-1"/>
    </source>
</evidence>
<dbReference type="NCBIfam" id="NF011645">
    <property type="entry name" value="PRK15063.1"/>
    <property type="match status" value="1"/>
</dbReference>
<dbReference type="PIRSF" id="PIRSF001362">
    <property type="entry name" value="Isocit_lyase"/>
    <property type="match status" value="1"/>
</dbReference>
<evidence type="ECO:0000256" key="8">
    <source>
        <dbReference type="ARBA" id="ARBA00023531"/>
    </source>
</evidence>
<evidence type="ECO:0000256" key="5">
    <source>
        <dbReference type="ARBA" id="ARBA00022435"/>
    </source>
</evidence>
<proteinExistence type="inferred from homology"/>
<evidence type="ECO:0000256" key="3">
    <source>
        <dbReference type="ARBA" id="ARBA00011881"/>
    </source>
</evidence>
<keyword evidence="12" id="KW-0479">Metal-binding</keyword>
<keyword evidence="14" id="KW-1185">Reference proteome</keyword>
<comment type="cofactor">
    <cofactor evidence="12">
        <name>Mg(2+)</name>
        <dbReference type="ChEBI" id="CHEBI:18420"/>
    </cofactor>
    <text evidence="12">Can also use Mn(2+) ion.</text>
</comment>
<feature type="binding site" evidence="12">
    <location>
        <position position="166"/>
    </location>
    <ligand>
        <name>Mg(2+)</name>
        <dbReference type="ChEBI" id="CHEBI:18420"/>
    </ligand>
</feature>
<keyword evidence="7 13" id="KW-0456">Lyase</keyword>
<dbReference type="Proteomes" id="UP000277671">
    <property type="component" value="Unassembled WGS sequence"/>
</dbReference>
<evidence type="ECO:0000256" key="12">
    <source>
        <dbReference type="PIRSR" id="PIRSR001362-3"/>
    </source>
</evidence>
<keyword evidence="6" id="KW-0816">Tricarboxylic acid cycle</keyword>
<dbReference type="InterPro" id="IPR018523">
    <property type="entry name" value="Isocitrate_lyase_ph_CS"/>
</dbReference>
<comment type="catalytic activity">
    <reaction evidence="8">
        <text>D-threo-isocitrate = glyoxylate + succinate</text>
        <dbReference type="Rhea" id="RHEA:13245"/>
        <dbReference type="ChEBI" id="CHEBI:15562"/>
        <dbReference type="ChEBI" id="CHEBI:30031"/>
        <dbReference type="ChEBI" id="CHEBI:36655"/>
        <dbReference type="EC" id="4.1.3.1"/>
    </reaction>
</comment>
<feature type="binding site" evidence="11">
    <location>
        <begin position="104"/>
        <end position="106"/>
    </location>
    <ligand>
        <name>substrate</name>
    </ligand>
</feature>
<evidence type="ECO:0000313" key="14">
    <source>
        <dbReference type="Proteomes" id="UP000277671"/>
    </source>
</evidence>
<evidence type="ECO:0000256" key="7">
    <source>
        <dbReference type="ARBA" id="ARBA00023239"/>
    </source>
</evidence>
<protein>
    <recommendedName>
        <fullName evidence="4 9">Isocitrate lyase</fullName>
        <ecNumber evidence="4 9">4.1.3.1</ecNumber>
    </recommendedName>
</protein>
<dbReference type="GO" id="GO:0006099">
    <property type="term" value="P:tricarboxylic acid cycle"/>
    <property type="evidence" value="ECO:0007669"/>
    <property type="project" value="UniProtKB-UniRule"/>
</dbReference>
<dbReference type="InterPro" id="IPR040442">
    <property type="entry name" value="Pyrv_kinase-like_dom_sf"/>
</dbReference>
<feature type="binding site" evidence="11">
    <location>
        <position position="360"/>
    </location>
    <ligand>
        <name>substrate</name>
    </ligand>
</feature>
<feature type="active site" description="Proton acceptor" evidence="10">
    <location>
        <position position="204"/>
    </location>
</feature>
<dbReference type="InterPro" id="IPR039556">
    <property type="entry name" value="ICL/PEPM"/>
</dbReference>
<dbReference type="PANTHER" id="PTHR21631:SF3">
    <property type="entry name" value="BIFUNCTIONAL GLYOXYLATE CYCLE PROTEIN"/>
    <property type="match status" value="1"/>
</dbReference>
<feature type="binding site" evidence="11">
    <location>
        <begin position="205"/>
        <end position="206"/>
    </location>
    <ligand>
        <name>substrate</name>
    </ligand>
</feature>
<dbReference type="FunFam" id="3.20.20.60:FF:000005">
    <property type="entry name" value="Isocitrate lyase"/>
    <property type="match status" value="1"/>
</dbReference>
<dbReference type="Gene3D" id="3.20.20.60">
    <property type="entry name" value="Phosphoenolpyruvate-binding domains"/>
    <property type="match status" value="1"/>
</dbReference>
<dbReference type="EMBL" id="RBKT01000001">
    <property type="protein sequence ID" value="RKR92026.1"/>
    <property type="molecule type" value="Genomic_DNA"/>
</dbReference>
<comment type="pathway">
    <text evidence="1">Carbohydrate metabolism; glyoxylate cycle; (S)-malate from isocitrate: step 1/2.</text>
</comment>
<sequence length="445" mass="48947">MDRFTGPETTGTTTGALAEDARAAELTRQWEQDPRWRDIRRTYSARDVLRLRGSVVEEQTLARRGARRLWESLHTEDFVPALGALTGNQAVQQVAAGLKAIYLSGWQVAADANLAGQTYPDQSLYPANSVPAVVRRINNALLRADRIRYAEGGPGPIDWLVPIVADAEAGFGGVLNAYELMTAMIGAGAAAVHWEDQLASEKKCGHLGGKVLIPTGQHIRTLNAARLAADVADVPSLIMARTDADAATLITTDVDERDRKFITGERTAEGFFRVRPGMEACIARGLAYAPYAELLWMETSTPDLDVARRFAEAVKAEYPDQLLAYNCSPSFNWRKHLDDATIAKFQRELGHMGYRFQFITLAGFHALNHSMFALAHEYAAHGMPAYVELQEREFAAEAAGYTATRHQREVGTGYFDLISTVINPTSDTVALRGSTEEQQFTRTVA</sequence>
<dbReference type="GO" id="GO:0004451">
    <property type="term" value="F:isocitrate lyase activity"/>
    <property type="evidence" value="ECO:0007669"/>
    <property type="project" value="UniProtKB-UniRule"/>
</dbReference>
<gene>
    <name evidence="13" type="ORF">BDK92_6458</name>
</gene>
<dbReference type="InterPro" id="IPR006254">
    <property type="entry name" value="Isocitrate_lyase"/>
</dbReference>
<comment type="subunit">
    <text evidence="3">Homotetramer.</text>
</comment>
<dbReference type="Pfam" id="PF00463">
    <property type="entry name" value="ICL"/>
    <property type="match status" value="2"/>
</dbReference>
<reference evidence="13 14" key="1">
    <citation type="submission" date="2018-10" db="EMBL/GenBank/DDBJ databases">
        <title>Sequencing the genomes of 1000 actinobacteria strains.</title>
        <authorList>
            <person name="Klenk H.-P."/>
        </authorList>
    </citation>
    <scope>NUCLEOTIDE SEQUENCE [LARGE SCALE GENOMIC DNA]</scope>
    <source>
        <strain evidence="13 14">DSM 45175</strain>
    </source>
</reference>
<accession>A0A495JSR6</accession>
<dbReference type="OrthoDB" id="8629576at2"/>
<keyword evidence="12" id="KW-0460">Magnesium</keyword>
<comment type="caution">
    <text evidence="13">The sequence shown here is derived from an EMBL/GenBank/DDBJ whole genome shotgun (WGS) entry which is preliminary data.</text>
</comment>
<evidence type="ECO:0000256" key="6">
    <source>
        <dbReference type="ARBA" id="ARBA00022532"/>
    </source>
</evidence>
<name>A0A495JSR6_9ACTN</name>
<dbReference type="SUPFAM" id="SSF51621">
    <property type="entry name" value="Phosphoenolpyruvate/pyruvate domain"/>
    <property type="match status" value="1"/>
</dbReference>